<evidence type="ECO:0000313" key="2">
    <source>
        <dbReference type="Proteomes" id="UP000299102"/>
    </source>
</evidence>
<organism evidence="1 2">
    <name type="scientific">Eumeta variegata</name>
    <name type="common">Bagworm moth</name>
    <name type="synonym">Eumeta japonica</name>
    <dbReference type="NCBI Taxonomy" id="151549"/>
    <lineage>
        <taxon>Eukaryota</taxon>
        <taxon>Metazoa</taxon>
        <taxon>Ecdysozoa</taxon>
        <taxon>Arthropoda</taxon>
        <taxon>Hexapoda</taxon>
        <taxon>Insecta</taxon>
        <taxon>Pterygota</taxon>
        <taxon>Neoptera</taxon>
        <taxon>Endopterygota</taxon>
        <taxon>Lepidoptera</taxon>
        <taxon>Glossata</taxon>
        <taxon>Ditrysia</taxon>
        <taxon>Tineoidea</taxon>
        <taxon>Psychidae</taxon>
        <taxon>Oiketicinae</taxon>
        <taxon>Eumeta</taxon>
    </lineage>
</organism>
<reference evidence="1 2" key="1">
    <citation type="journal article" date="2019" name="Commun. Biol.">
        <title>The bagworm genome reveals a unique fibroin gene that provides high tensile strength.</title>
        <authorList>
            <person name="Kono N."/>
            <person name="Nakamura H."/>
            <person name="Ohtoshi R."/>
            <person name="Tomita M."/>
            <person name="Numata K."/>
            <person name="Arakawa K."/>
        </authorList>
    </citation>
    <scope>NUCLEOTIDE SEQUENCE [LARGE SCALE GENOMIC DNA]</scope>
</reference>
<keyword evidence="2" id="KW-1185">Reference proteome</keyword>
<sequence length="235" mass="26300">MQTNALPKHFDDNVRCRHEQKYRAHLKYVILLDHSDMKQYDTPNISGEKDVAKSQDYMKYHNVKAARCVLRQRGTERVVTASTTMAAAALDPHWSSATGSSFRRDDASRFPACRKVTRPHYPVKEPGRCHDGSSRQLLDGYDGNPVGSRRLPLGVHRLNSPTGNLGAHSRAVLKPPHHLSRVDSGALIYEFCAGHPIYWTRAYSQAFTGRLGLPESVRIGACIYATSRENIVSAM</sequence>
<accession>A0A4C1XD76</accession>
<proteinExistence type="predicted"/>
<dbReference type="Proteomes" id="UP000299102">
    <property type="component" value="Unassembled WGS sequence"/>
</dbReference>
<protein>
    <submittedName>
        <fullName evidence="1">Uncharacterized protein</fullName>
    </submittedName>
</protein>
<name>A0A4C1XD76_EUMVA</name>
<evidence type="ECO:0000313" key="1">
    <source>
        <dbReference type="EMBL" id="GBP60257.1"/>
    </source>
</evidence>
<comment type="caution">
    <text evidence="1">The sequence shown here is derived from an EMBL/GenBank/DDBJ whole genome shotgun (WGS) entry which is preliminary data.</text>
</comment>
<gene>
    <name evidence="1" type="ORF">EVAR_14019_1</name>
</gene>
<dbReference type="AlphaFoldDB" id="A0A4C1XD76"/>
<dbReference type="EMBL" id="BGZK01000783">
    <property type="protein sequence ID" value="GBP60257.1"/>
    <property type="molecule type" value="Genomic_DNA"/>
</dbReference>